<keyword evidence="1" id="KW-0812">Transmembrane</keyword>
<dbReference type="AlphaFoldDB" id="A0A1U7IY24"/>
<reference evidence="2 3" key="1">
    <citation type="submission" date="2016-11" db="EMBL/GenBank/DDBJ databases">
        <title>Draft Genome Sequences of Nine Cyanobacterial Strains from Diverse Habitats.</title>
        <authorList>
            <person name="Zhu T."/>
            <person name="Hou S."/>
            <person name="Lu X."/>
            <person name="Hess W.R."/>
        </authorList>
    </citation>
    <scope>NUCLEOTIDE SEQUENCE [LARGE SCALE GENOMIC DNA]</scope>
    <source>
        <strain evidence="2 3">NIES-30</strain>
    </source>
</reference>
<name>A0A1U7IY24_9CYAN</name>
<keyword evidence="3" id="KW-1185">Reference proteome</keyword>
<comment type="caution">
    <text evidence="2">The sequence shown here is derived from an EMBL/GenBank/DDBJ whole genome shotgun (WGS) entry which is preliminary data.</text>
</comment>
<accession>A0A1U7IY24</accession>
<keyword evidence="1" id="KW-1133">Transmembrane helix</keyword>
<organism evidence="2 3">
    <name type="scientific">Phormidium tenue NIES-30</name>
    <dbReference type="NCBI Taxonomy" id="549789"/>
    <lineage>
        <taxon>Bacteria</taxon>
        <taxon>Bacillati</taxon>
        <taxon>Cyanobacteriota</taxon>
        <taxon>Cyanophyceae</taxon>
        <taxon>Oscillatoriophycideae</taxon>
        <taxon>Oscillatoriales</taxon>
        <taxon>Oscillatoriaceae</taxon>
        <taxon>Phormidium</taxon>
    </lineage>
</organism>
<protein>
    <submittedName>
        <fullName evidence="2">Uncharacterized protein</fullName>
    </submittedName>
</protein>
<gene>
    <name evidence="2" type="ORF">NIES30_24945</name>
</gene>
<evidence type="ECO:0000313" key="3">
    <source>
        <dbReference type="Proteomes" id="UP000185557"/>
    </source>
</evidence>
<dbReference type="EMBL" id="MRCG01000033">
    <property type="protein sequence ID" value="OKH43461.1"/>
    <property type="molecule type" value="Genomic_DNA"/>
</dbReference>
<evidence type="ECO:0000256" key="1">
    <source>
        <dbReference type="SAM" id="Phobius"/>
    </source>
</evidence>
<dbReference type="RefSeq" id="WP_073611165.1">
    <property type="nucleotide sequence ID" value="NZ_MRCG01000033.1"/>
</dbReference>
<sequence>MKLETNHLLYGSIGAAALGLFCGLQRPASNLTPADLEAFANGAQIRYEKTYPYLPAAIAFGAVAVGCGVAWALGGEQPKVAIAGPQIAPEPQSWNGQVPFAGATESFRVGNPAAILAARMRPTLISANPRVGKGLTVAHAYRQAQVKQGAVVWVIQPKYHPKEHAYWEQADNVLGFMADSLESKEDIDDICDQMQKFIFAWRQLPQRPKVLIIDELAMMKTAFKTWYEGFLKSQLTMELSSGETDDRALWAITQSSLVGDIGVSGGMRATFDLLTIQTPSSQSHLESLRKSDTSIPPIEDEVVFERSFSPKQAAFYHSEIKEWLPMVAYEVPKPSYAPATAGATDGNEDGVRLSPLGETKVSKFPDPSLAPDLPLIIAVTNALAQGMPRSQVIKEVLGCTGKKYQEGSDLFDRIKSIIEENS</sequence>
<feature type="transmembrane region" description="Helical" evidence="1">
    <location>
        <begin position="53"/>
        <end position="73"/>
    </location>
</feature>
<dbReference type="OrthoDB" id="510508at2"/>
<dbReference type="Proteomes" id="UP000185557">
    <property type="component" value="Unassembled WGS sequence"/>
</dbReference>
<keyword evidence="1" id="KW-0472">Membrane</keyword>
<dbReference type="STRING" id="549789.NIES30_24945"/>
<evidence type="ECO:0000313" key="2">
    <source>
        <dbReference type="EMBL" id="OKH43461.1"/>
    </source>
</evidence>
<proteinExistence type="predicted"/>